<dbReference type="GO" id="GO:0006633">
    <property type="term" value="P:fatty acid biosynthetic process"/>
    <property type="evidence" value="ECO:0007669"/>
    <property type="project" value="InterPro"/>
</dbReference>
<keyword evidence="4" id="KW-1185">Reference proteome</keyword>
<feature type="domain" description="Malonyl-CoA decarboxylase C-terminal" evidence="1">
    <location>
        <begin position="188"/>
        <end position="445"/>
    </location>
</feature>
<comment type="caution">
    <text evidence="3">The sequence shown here is derived from an EMBL/GenBank/DDBJ whole genome shotgun (WGS) entry which is preliminary data.</text>
</comment>
<dbReference type="InterPro" id="IPR007956">
    <property type="entry name" value="Malonyl_CoA_deC_C"/>
</dbReference>
<dbReference type="OrthoDB" id="5292736at2"/>
<dbReference type="AlphaFoldDB" id="A0A3N1MEW3"/>
<evidence type="ECO:0000259" key="2">
    <source>
        <dbReference type="Pfam" id="PF17408"/>
    </source>
</evidence>
<dbReference type="Pfam" id="PF05292">
    <property type="entry name" value="MCD"/>
    <property type="match status" value="1"/>
</dbReference>
<evidence type="ECO:0000259" key="1">
    <source>
        <dbReference type="Pfam" id="PF05292"/>
    </source>
</evidence>
<dbReference type="PANTHER" id="PTHR28641:SF1">
    <property type="entry name" value="MALONYL-COA DECARBOXYLASE, MITOCHONDRIAL"/>
    <property type="match status" value="1"/>
</dbReference>
<dbReference type="Proteomes" id="UP000278222">
    <property type="component" value="Unassembled WGS sequence"/>
</dbReference>
<dbReference type="InterPro" id="IPR038917">
    <property type="entry name" value="Malonyl_CoA_deC"/>
</dbReference>
<reference evidence="3 4" key="1">
    <citation type="submission" date="2018-11" db="EMBL/GenBank/DDBJ databases">
        <title>Genomic Encyclopedia of Type Strains, Phase IV (KMG-IV): sequencing the most valuable type-strain genomes for metagenomic binning, comparative biology and taxonomic classification.</title>
        <authorList>
            <person name="Goeker M."/>
        </authorList>
    </citation>
    <scope>NUCLEOTIDE SEQUENCE [LARGE SCALE GENOMIC DNA]</scope>
    <source>
        <strain evidence="3 4">DSM 5900</strain>
    </source>
</reference>
<dbReference type="InterPro" id="IPR042303">
    <property type="entry name" value="Malonyl_CoA_deC_C_sf"/>
</dbReference>
<dbReference type="InterPro" id="IPR038351">
    <property type="entry name" value="MCD_N_sf"/>
</dbReference>
<dbReference type="Gene3D" id="3.40.630.150">
    <property type="entry name" value="Malonyl-CoA decarboxylase, catalytic domain"/>
    <property type="match status" value="1"/>
</dbReference>
<dbReference type="InterPro" id="IPR035372">
    <property type="entry name" value="MCD_N"/>
</dbReference>
<gene>
    <name evidence="3" type="ORF">EDC65_0891</name>
</gene>
<evidence type="ECO:0000313" key="3">
    <source>
        <dbReference type="EMBL" id="ROQ01705.1"/>
    </source>
</evidence>
<feature type="domain" description="Malonyl-CoA decarboxylase N-terminal" evidence="2">
    <location>
        <begin position="99"/>
        <end position="185"/>
    </location>
</feature>
<dbReference type="RefSeq" id="WP_123688439.1">
    <property type="nucleotide sequence ID" value="NZ_AP019700.1"/>
</dbReference>
<evidence type="ECO:0000313" key="4">
    <source>
        <dbReference type="Proteomes" id="UP000278222"/>
    </source>
</evidence>
<name>A0A3N1MEW3_9PROT</name>
<dbReference type="PANTHER" id="PTHR28641">
    <property type="match status" value="1"/>
</dbReference>
<accession>A0A3N1MEW3</accession>
<protein>
    <submittedName>
        <fullName evidence="3">Malonyl-CoA decarboxylase</fullName>
    </submittedName>
</protein>
<dbReference type="EMBL" id="RJKX01000011">
    <property type="protein sequence ID" value="ROQ01705.1"/>
    <property type="molecule type" value="Genomic_DNA"/>
</dbReference>
<organism evidence="3 4">
    <name type="scientific">Stella humosa</name>
    <dbReference type="NCBI Taxonomy" id="94"/>
    <lineage>
        <taxon>Bacteria</taxon>
        <taxon>Pseudomonadati</taxon>
        <taxon>Pseudomonadota</taxon>
        <taxon>Alphaproteobacteria</taxon>
        <taxon>Rhodospirillales</taxon>
        <taxon>Stellaceae</taxon>
        <taxon>Stella</taxon>
    </lineage>
</organism>
<proteinExistence type="predicted"/>
<sequence>MNDRTAPGFLDVVLDRTLGNLRAAWRDISASARGAVGAGPRPDLPSDDAQRLHTQMRDCLDGKGGEVSARQRAAELGRTYLELSAIGRDRFLRMLAGDFGCDHDAVKAAAEALIAAEPDKVMRAERDLARALEAPRVRLLKQFNGLPEGVKFLVDLRAELLPIARGDPALAALDADLHGLLASWFDVGFLELRRITWEAPAALLEKLIAYEAVHAIRDWRDLKNRLEADRRCFAFFHPRMPDEPLIFVEVALVNGISGHIEPLLDESAPVADPKSADTAIFYSISNCQRGLDGISFGNFLIKRVVDLLAGELRNLKTFATLSPIPGFRTWLDGRIADGGFEALLRPGESDAVAAAAHGVAGGAAAALADGTWLTRPALADALRPPLERLGATYLTSLRPKGRRAIDPVAHFHLTNGARVERLDWLADPSDKGMRQSFGMMVNYLYRFDSIDTNHEAYRGEGKISASSPIRALAKG</sequence>
<dbReference type="Pfam" id="PF17408">
    <property type="entry name" value="MCD_N"/>
    <property type="match status" value="1"/>
</dbReference>
<dbReference type="GO" id="GO:0050080">
    <property type="term" value="F:malonyl-CoA decarboxylase activity"/>
    <property type="evidence" value="ECO:0007669"/>
    <property type="project" value="InterPro"/>
</dbReference>
<dbReference type="Gene3D" id="1.20.140.90">
    <property type="entry name" value="Malonyl-CoA decarboxylase, oligemerization domain"/>
    <property type="match status" value="1"/>
</dbReference>